<reference evidence="1" key="1">
    <citation type="submission" date="2020-03" db="EMBL/GenBank/DDBJ databases">
        <title>Hybrid Assembly of Korean Phytophthora infestans isolates.</title>
        <authorList>
            <person name="Prokchorchik M."/>
            <person name="Lee Y."/>
            <person name="Seo J."/>
            <person name="Cho J.-H."/>
            <person name="Park Y.-E."/>
            <person name="Jang D.-C."/>
            <person name="Im J.-S."/>
            <person name="Choi J.-G."/>
            <person name="Park H.-J."/>
            <person name="Lee G.-B."/>
            <person name="Lee Y.-G."/>
            <person name="Hong S.-Y."/>
            <person name="Cho K."/>
            <person name="Sohn K.H."/>
        </authorList>
    </citation>
    <scope>NUCLEOTIDE SEQUENCE</scope>
    <source>
        <strain evidence="1">KR_2_A2</strain>
    </source>
</reference>
<dbReference type="AlphaFoldDB" id="A0A8S9UDH3"/>
<gene>
    <name evidence="1" type="ORF">GN958_ATG13279</name>
</gene>
<feature type="non-terminal residue" evidence="1">
    <location>
        <position position="98"/>
    </location>
</feature>
<dbReference type="EMBL" id="JAACNO010001790">
    <property type="protein sequence ID" value="KAF4137532.1"/>
    <property type="molecule type" value="Genomic_DNA"/>
</dbReference>
<dbReference type="Proteomes" id="UP000704712">
    <property type="component" value="Unassembled WGS sequence"/>
</dbReference>
<sequence length="98" mass="11289">APKKKEHKSLLQEATTSDVLFTSSAVVNLPSFPAPRIYITTEDTLAIIARTEWSYARMEFEGIAEFWVDGLRMCDCRYLRKSAVCVHLQFAMRHRSHI</sequence>
<name>A0A8S9UDH3_PHYIN</name>
<protein>
    <recommendedName>
        <fullName evidence="3">SWIM-type domain-containing protein</fullName>
    </recommendedName>
</protein>
<evidence type="ECO:0008006" key="3">
    <source>
        <dbReference type="Google" id="ProtNLM"/>
    </source>
</evidence>
<organism evidence="1 2">
    <name type="scientific">Phytophthora infestans</name>
    <name type="common">Potato late blight agent</name>
    <name type="synonym">Botrytis infestans</name>
    <dbReference type="NCBI Taxonomy" id="4787"/>
    <lineage>
        <taxon>Eukaryota</taxon>
        <taxon>Sar</taxon>
        <taxon>Stramenopiles</taxon>
        <taxon>Oomycota</taxon>
        <taxon>Peronosporomycetes</taxon>
        <taxon>Peronosporales</taxon>
        <taxon>Peronosporaceae</taxon>
        <taxon>Phytophthora</taxon>
    </lineage>
</organism>
<accession>A0A8S9UDH3</accession>
<comment type="caution">
    <text evidence="1">The sequence shown here is derived from an EMBL/GenBank/DDBJ whole genome shotgun (WGS) entry which is preliminary data.</text>
</comment>
<proteinExistence type="predicted"/>
<evidence type="ECO:0000313" key="2">
    <source>
        <dbReference type="Proteomes" id="UP000704712"/>
    </source>
</evidence>
<evidence type="ECO:0000313" key="1">
    <source>
        <dbReference type="EMBL" id="KAF4137532.1"/>
    </source>
</evidence>